<feature type="domain" description="Putative auto-transporter adhesin head GIN" evidence="2">
    <location>
        <begin position="40"/>
        <end position="244"/>
    </location>
</feature>
<evidence type="ECO:0000259" key="2">
    <source>
        <dbReference type="Pfam" id="PF10988"/>
    </source>
</evidence>
<feature type="chain" id="PRO_5047450056" evidence="1">
    <location>
        <begin position="22"/>
        <end position="262"/>
    </location>
</feature>
<gene>
    <name evidence="3" type="ORF">MUN53_00700</name>
</gene>
<name>A0ABT0BWI9_9BACT</name>
<dbReference type="RefSeq" id="WP_243322971.1">
    <property type="nucleotide sequence ID" value="NZ_JAKZMM010000001.1"/>
</dbReference>
<keyword evidence="1" id="KW-0732">Signal</keyword>
<dbReference type="Pfam" id="PF10988">
    <property type="entry name" value="DUF2807"/>
    <property type="match status" value="1"/>
</dbReference>
<organism evidence="3 4">
    <name type="scientific">Parabacteroides faecalis</name>
    <dbReference type="NCBI Taxonomy" id="2924040"/>
    <lineage>
        <taxon>Bacteria</taxon>
        <taxon>Pseudomonadati</taxon>
        <taxon>Bacteroidota</taxon>
        <taxon>Bacteroidia</taxon>
        <taxon>Bacteroidales</taxon>
        <taxon>Tannerellaceae</taxon>
        <taxon>Parabacteroides</taxon>
    </lineage>
</organism>
<evidence type="ECO:0000256" key="1">
    <source>
        <dbReference type="SAM" id="SignalP"/>
    </source>
</evidence>
<comment type="caution">
    <text evidence="3">The sequence shown here is derived from an EMBL/GenBank/DDBJ whole genome shotgun (WGS) entry which is preliminary data.</text>
</comment>
<dbReference type="InterPro" id="IPR021255">
    <property type="entry name" value="DUF2807"/>
</dbReference>
<sequence>MKTKGFLLLAFLFGLFLNAKAADNVNGNGTLSTKTIKIDDFNEVRIDGIMDFSYVQSDDPGSLEVTLDENLHQYLNVDIHDRILTLSFDKKVKVGKLTKFVVKTNSKWLKKVKAAGNANFMVNSKLSGDELEVKANENCLVQFKQPIEVGVLDLDVSGSANMVVENMKVDKLNCNMGGSGSIRLKAGSANQGNYTVLSSGDIHAYGVAIPDVKCKMAGSGLAEIHPTGNLNATLVGKGNIRYKGPTAVQQRVIGKGTIEEVK</sequence>
<dbReference type="Gene3D" id="2.160.20.120">
    <property type="match status" value="1"/>
</dbReference>
<feature type="signal peptide" evidence="1">
    <location>
        <begin position="1"/>
        <end position="21"/>
    </location>
</feature>
<dbReference type="Proteomes" id="UP001165444">
    <property type="component" value="Unassembled WGS sequence"/>
</dbReference>
<protein>
    <submittedName>
        <fullName evidence="3">DUF2807 domain-containing protein</fullName>
    </submittedName>
</protein>
<keyword evidence="4" id="KW-1185">Reference proteome</keyword>
<proteinExistence type="predicted"/>
<reference evidence="3 4" key="1">
    <citation type="submission" date="2022-03" db="EMBL/GenBank/DDBJ databases">
        <title>Parabacteroides sp. nov. isolated from swine feces.</title>
        <authorList>
            <person name="Bak J.E."/>
        </authorList>
    </citation>
    <scope>NUCLEOTIDE SEQUENCE [LARGE SCALE GENOMIC DNA]</scope>
    <source>
        <strain evidence="3 4">AGMB00274</strain>
    </source>
</reference>
<dbReference type="PANTHER" id="PTHR39200">
    <property type="entry name" value="HYPOTHETICAL EXPORTED PROTEIN"/>
    <property type="match status" value="1"/>
</dbReference>
<evidence type="ECO:0000313" key="4">
    <source>
        <dbReference type="Proteomes" id="UP001165444"/>
    </source>
</evidence>
<evidence type="ECO:0000313" key="3">
    <source>
        <dbReference type="EMBL" id="MCJ2379154.1"/>
    </source>
</evidence>
<accession>A0ABT0BWI9</accession>
<dbReference type="PANTHER" id="PTHR39200:SF1">
    <property type="entry name" value="AUTO-TRANSPORTER ADHESIN HEAD GIN DOMAIN-CONTAINING PROTEIN-RELATED"/>
    <property type="match status" value="1"/>
</dbReference>
<dbReference type="EMBL" id="JAKZMM010000001">
    <property type="protein sequence ID" value="MCJ2379154.1"/>
    <property type="molecule type" value="Genomic_DNA"/>
</dbReference>